<dbReference type="EMBL" id="CYGV01001310">
    <property type="protein sequence ID" value="CUA72737.1"/>
    <property type="molecule type" value="Genomic_DNA"/>
</dbReference>
<accession>A0A0K6G3A2</accession>
<keyword evidence="2" id="KW-1185">Reference proteome</keyword>
<gene>
    <name evidence="1" type="ORF">RSOLAG22IIIB_10274</name>
</gene>
<dbReference type="Proteomes" id="UP000044841">
    <property type="component" value="Unassembled WGS sequence"/>
</dbReference>
<evidence type="ECO:0000313" key="1">
    <source>
        <dbReference type="EMBL" id="CUA72737.1"/>
    </source>
</evidence>
<name>A0A0K6G3A2_9AGAM</name>
<organism evidence="1 2">
    <name type="scientific">Rhizoctonia solani</name>
    <dbReference type="NCBI Taxonomy" id="456999"/>
    <lineage>
        <taxon>Eukaryota</taxon>
        <taxon>Fungi</taxon>
        <taxon>Dikarya</taxon>
        <taxon>Basidiomycota</taxon>
        <taxon>Agaricomycotina</taxon>
        <taxon>Agaricomycetes</taxon>
        <taxon>Cantharellales</taxon>
        <taxon>Ceratobasidiaceae</taxon>
        <taxon>Rhizoctonia</taxon>
    </lineage>
</organism>
<sequence length="126" mass="14194">MPTPPFSTPAMDMLNWLRTQPNLKIELIPVGDQRAERLWEEIPTHSAAAHLLSPPLPFPLKPHHTLGPASAPRSQFLDVDQDGLKKSRLWLGAVCKHNERCAATGFDCRPDIRILQRQQIIYVNTG</sequence>
<dbReference type="AlphaFoldDB" id="A0A0K6G3A2"/>
<reference evidence="1 2" key="1">
    <citation type="submission" date="2015-07" db="EMBL/GenBank/DDBJ databases">
        <authorList>
            <person name="Noorani M."/>
        </authorList>
    </citation>
    <scope>NUCLEOTIDE SEQUENCE [LARGE SCALE GENOMIC DNA]</scope>
    <source>
        <strain evidence="1">BBA 69670</strain>
    </source>
</reference>
<proteinExistence type="predicted"/>
<evidence type="ECO:0000313" key="2">
    <source>
        <dbReference type="Proteomes" id="UP000044841"/>
    </source>
</evidence>
<protein>
    <submittedName>
        <fullName evidence="1">Uncharacterized protein</fullName>
    </submittedName>
</protein>